<comment type="caution">
    <text evidence="2">The sequence shown here is derived from an EMBL/GenBank/DDBJ whole genome shotgun (WGS) entry which is preliminary data.</text>
</comment>
<protein>
    <recommendedName>
        <fullName evidence="1">Lipoprotein-associated type-17 domain-containing protein</fullName>
    </recommendedName>
</protein>
<evidence type="ECO:0000259" key="1">
    <source>
        <dbReference type="Pfam" id="PF04200"/>
    </source>
</evidence>
<feature type="domain" description="Lipoprotein-associated type-17" evidence="1">
    <location>
        <begin position="511"/>
        <end position="585"/>
    </location>
</feature>
<proteinExistence type="predicted"/>
<feature type="domain" description="Lipoprotein-associated type-17" evidence="1">
    <location>
        <begin position="88"/>
        <end position="157"/>
    </location>
</feature>
<feature type="domain" description="Lipoprotein-associated type-17" evidence="1">
    <location>
        <begin position="313"/>
        <end position="369"/>
    </location>
</feature>
<gene>
    <name evidence="2" type="ORF">J2Z62_000018</name>
</gene>
<evidence type="ECO:0000313" key="3">
    <source>
        <dbReference type="Proteomes" id="UP001240643"/>
    </source>
</evidence>
<dbReference type="Pfam" id="PF04200">
    <property type="entry name" value="Lipoprotein_17"/>
    <property type="match status" value="4"/>
</dbReference>
<accession>A0ABU0LY19</accession>
<organism evidence="2 3">
    <name type="scientific">Mycoplasmoides fastidiosum</name>
    <dbReference type="NCBI Taxonomy" id="92758"/>
    <lineage>
        <taxon>Bacteria</taxon>
        <taxon>Bacillati</taxon>
        <taxon>Mycoplasmatota</taxon>
        <taxon>Mycoplasmoidales</taxon>
        <taxon>Mycoplasmoidaceae</taxon>
        <taxon>Mycoplasmoides</taxon>
    </lineage>
</organism>
<name>A0ABU0LY19_9BACT</name>
<reference evidence="2" key="1">
    <citation type="submission" date="2023-07" db="EMBL/GenBank/DDBJ databases">
        <title>Genomic Encyclopedia of Type Strains, Phase IV (KMG-IV): sequencing the most valuable type-strain genomes for metagenomic binning, comparative biology and taxonomic classification.</title>
        <authorList>
            <person name="Goeker M."/>
        </authorList>
    </citation>
    <scope>NUCLEOTIDE SEQUENCE [LARGE SCALE GENOMIC DNA]</scope>
    <source>
        <strain evidence="2">DSM 21204</strain>
    </source>
</reference>
<keyword evidence="3" id="KW-1185">Reference proteome</keyword>
<feature type="domain" description="Lipoprotein-associated type-17" evidence="1">
    <location>
        <begin position="404"/>
        <end position="483"/>
    </location>
</feature>
<dbReference type="Proteomes" id="UP001240643">
    <property type="component" value="Unassembled WGS sequence"/>
</dbReference>
<evidence type="ECO:0000313" key="2">
    <source>
        <dbReference type="EMBL" id="MDQ0513580.1"/>
    </source>
</evidence>
<dbReference type="InterPro" id="IPR007326">
    <property type="entry name" value="Lipoprotein-assoc_dom"/>
</dbReference>
<sequence>MLLQKKISVYVDLSNSDNPDILKDREHFKIFAVPTQVGKIMLINNKTGIAVAIDENPKISEVGRILGTLNGKHSFVQSPNFNLNLGANFLLPSQLSTENFKANGNGTISNYDVLSVDDNKGTITLKATINYLPWFENETSNNVTTTQIIKTFSGLKTIKDLQFEKLNYQLANAQVDFIDANVLESMKLFNLKDNQISNHLKPNLKYSIENMSNSTGKFTVKVNLNKYRTEIDPRSPEQTYNLTYKYKALPVFKNKNDYQIGLLNGCSLKAGLVNKIEVTNLNELPEIQRTILTKIYPSYLAKRKNEVLDLLIDRTKLKGYPLFLVKTRVIANDQAGTLKVELTIPADVNKRLGFKNLKEQTFSTTYTGFPIPNSKISPQFSLNKFNKIATQNHLINVNLSNLKDRDNRSKLGNSLSSQIKIEDLWENIFEHDHFNYSDEFDIALIPDDIKGKLKIFLSKKSNNNFVLFGNNKFLVIEIEGFQKIIPSKYEEKFFNFARPQDQELISLQRIKYASELNLTDLKSLIKMESEIKNQFSNFVLNENNTKWIGNDQTGEVSVTIELPKNPISHNQTQLPKVYQHTFRGFTLNTNSNFNFQPMKMEQLNTKVDLTKITSDYIFANQDEFILRSKGYDLRNKNQIHVNYSEILNIVFISYHFDQQKNLPKNITKHFSFVYHVEPNN</sequence>
<dbReference type="RefSeq" id="WP_307291492.1">
    <property type="nucleotide sequence ID" value="NZ_JAUSWO010000001.1"/>
</dbReference>
<dbReference type="EMBL" id="JAUSWO010000001">
    <property type="protein sequence ID" value="MDQ0513580.1"/>
    <property type="molecule type" value="Genomic_DNA"/>
</dbReference>